<evidence type="ECO:0000313" key="1">
    <source>
        <dbReference type="EMBL" id="GAH10728.1"/>
    </source>
</evidence>
<gene>
    <name evidence="1" type="ORF">S01H4_54102</name>
</gene>
<dbReference type="SUPFAM" id="SSF51338">
    <property type="entry name" value="Composite domain of metallo-dependent hydrolases"/>
    <property type="match status" value="1"/>
</dbReference>
<reference evidence="1" key="1">
    <citation type="journal article" date="2014" name="Front. Microbiol.">
        <title>High frequency of phylogenetically diverse reductive dehalogenase-homologous genes in deep subseafloor sedimentary metagenomes.</title>
        <authorList>
            <person name="Kawai M."/>
            <person name="Futagami T."/>
            <person name="Toyoda A."/>
            <person name="Takaki Y."/>
            <person name="Nishi S."/>
            <person name="Hori S."/>
            <person name="Arai W."/>
            <person name="Tsubouchi T."/>
            <person name="Morono Y."/>
            <person name="Uchiyama I."/>
            <person name="Ito T."/>
            <person name="Fujiyama A."/>
            <person name="Inagaki F."/>
            <person name="Takami H."/>
        </authorList>
    </citation>
    <scope>NUCLEOTIDE SEQUENCE</scope>
    <source>
        <strain evidence="1">Expedition CK06-06</strain>
    </source>
</reference>
<sequence length="68" mass="7564">MGRNGNFGTVEIGQRADLILIKENPLENVSHTRNRIGVMARGQWFPQAKLDGLVDDYVASFNQSTSTE</sequence>
<proteinExistence type="predicted"/>
<organism evidence="1">
    <name type="scientific">marine sediment metagenome</name>
    <dbReference type="NCBI Taxonomy" id="412755"/>
    <lineage>
        <taxon>unclassified sequences</taxon>
        <taxon>metagenomes</taxon>
        <taxon>ecological metagenomes</taxon>
    </lineage>
</organism>
<dbReference type="InterPro" id="IPR011059">
    <property type="entry name" value="Metal-dep_hydrolase_composite"/>
</dbReference>
<name>X1EQ01_9ZZZZ</name>
<dbReference type="GO" id="GO:0016810">
    <property type="term" value="F:hydrolase activity, acting on carbon-nitrogen (but not peptide) bonds"/>
    <property type="evidence" value="ECO:0007669"/>
    <property type="project" value="InterPro"/>
</dbReference>
<comment type="caution">
    <text evidence="1">The sequence shown here is derived from an EMBL/GenBank/DDBJ whole genome shotgun (WGS) entry which is preliminary data.</text>
</comment>
<protein>
    <recommendedName>
        <fullName evidence="2">Amidohydrolase-related domain-containing protein</fullName>
    </recommendedName>
</protein>
<evidence type="ECO:0008006" key="2">
    <source>
        <dbReference type="Google" id="ProtNLM"/>
    </source>
</evidence>
<dbReference type="AlphaFoldDB" id="X1EQ01"/>
<dbReference type="EMBL" id="BART01031105">
    <property type="protein sequence ID" value="GAH10728.1"/>
    <property type="molecule type" value="Genomic_DNA"/>
</dbReference>
<dbReference type="Gene3D" id="2.30.40.10">
    <property type="entry name" value="Urease, subunit C, domain 1"/>
    <property type="match status" value="1"/>
</dbReference>
<accession>X1EQ01</accession>